<dbReference type="EMBL" id="KK121154">
    <property type="protein sequence ID" value="KFM79843.1"/>
    <property type="molecule type" value="Genomic_DNA"/>
</dbReference>
<gene>
    <name evidence="2" type="ORF">X975_10098</name>
</gene>
<feature type="non-terminal residue" evidence="2">
    <location>
        <position position="122"/>
    </location>
</feature>
<dbReference type="Proteomes" id="UP000054359">
    <property type="component" value="Unassembled WGS sequence"/>
</dbReference>
<proteinExistence type="predicted"/>
<evidence type="ECO:0000313" key="3">
    <source>
        <dbReference type="Proteomes" id="UP000054359"/>
    </source>
</evidence>
<organism evidence="2 3">
    <name type="scientific">Stegodyphus mimosarum</name>
    <name type="common">African social velvet spider</name>
    <dbReference type="NCBI Taxonomy" id="407821"/>
    <lineage>
        <taxon>Eukaryota</taxon>
        <taxon>Metazoa</taxon>
        <taxon>Ecdysozoa</taxon>
        <taxon>Arthropoda</taxon>
        <taxon>Chelicerata</taxon>
        <taxon>Arachnida</taxon>
        <taxon>Araneae</taxon>
        <taxon>Araneomorphae</taxon>
        <taxon>Entelegynae</taxon>
        <taxon>Eresoidea</taxon>
        <taxon>Eresidae</taxon>
        <taxon>Stegodyphus</taxon>
    </lineage>
</organism>
<name>A0A087UR54_STEMI</name>
<sequence>MSKKDMGFFIFHSQFHFLLQSLKHFIWIDHSVTILVYNFFYQKLCQCGTPSNLFCQPAGSHRSVKITVQSQFFECFRLLHSFPETSCSGESSIAKTPLLPRVRGGAAADSNENRCQSDGEEE</sequence>
<feature type="compositionally biased region" description="Basic and acidic residues" evidence="1">
    <location>
        <begin position="111"/>
        <end position="122"/>
    </location>
</feature>
<reference evidence="2 3" key="1">
    <citation type="submission" date="2013-11" db="EMBL/GenBank/DDBJ databases">
        <title>Genome sequencing of Stegodyphus mimosarum.</title>
        <authorList>
            <person name="Bechsgaard J."/>
        </authorList>
    </citation>
    <scope>NUCLEOTIDE SEQUENCE [LARGE SCALE GENOMIC DNA]</scope>
</reference>
<protein>
    <submittedName>
        <fullName evidence="2">Uncharacterized protein</fullName>
    </submittedName>
</protein>
<accession>A0A087UR54</accession>
<feature type="region of interest" description="Disordered" evidence="1">
    <location>
        <begin position="103"/>
        <end position="122"/>
    </location>
</feature>
<keyword evidence="3" id="KW-1185">Reference proteome</keyword>
<dbReference type="AlphaFoldDB" id="A0A087UR54"/>
<evidence type="ECO:0000256" key="1">
    <source>
        <dbReference type="SAM" id="MobiDB-lite"/>
    </source>
</evidence>
<evidence type="ECO:0000313" key="2">
    <source>
        <dbReference type="EMBL" id="KFM79843.1"/>
    </source>
</evidence>